<accession>A0A5A7VB23</accession>
<protein>
    <submittedName>
        <fullName evidence="1">Uncharacterized protein</fullName>
    </submittedName>
</protein>
<comment type="caution">
    <text evidence="1">The sequence shown here is derived from an EMBL/GenBank/DDBJ whole genome shotgun (WGS) entry which is preliminary data.</text>
</comment>
<organism evidence="1 2">
    <name type="scientific">Cucumis melo var. makuwa</name>
    <name type="common">Oriental melon</name>
    <dbReference type="NCBI Taxonomy" id="1194695"/>
    <lineage>
        <taxon>Eukaryota</taxon>
        <taxon>Viridiplantae</taxon>
        <taxon>Streptophyta</taxon>
        <taxon>Embryophyta</taxon>
        <taxon>Tracheophyta</taxon>
        <taxon>Spermatophyta</taxon>
        <taxon>Magnoliopsida</taxon>
        <taxon>eudicotyledons</taxon>
        <taxon>Gunneridae</taxon>
        <taxon>Pentapetalae</taxon>
        <taxon>rosids</taxon>
        <taxon>fabids</taxon>
        <taxon>Cucurbitales</taxon>
        <taxon>Cucurbitaceae</taxon>
        <taxon>Benincaseae</taxon>
        <taxon>Cucumis</taxon>
    </lineage>
</organism>
<sequence>MGESFLRGDQDSPGCSKHVICGKILPKRPFCNGGYEEVSFSVDIINELFGLPNEMEKYPGHMLNNEPSQGLTKKILKTIAWLEAKWEQTLTGSTVPFEYTMLLHCILTNQVFNLGQIMQGSFLTWMEHRRGAKPFPSIVEKLCLHLCIEEARIAHEYESRSLIYLNWVNSS</sequence>
<dbReference type="Proteomes" id="UP000321393">
    <property type="component" value="Unassembled WGS sequence"/>
</dbReference>
<dbReference type="AlphaFoldDB" id="A0A5A7VB23"/>
<evidence type="ECO:0000313" key="2">
    <source>
        <dbReference type="Proteomes" id="UP000321393"/>
    </source>
</evidence>
<name>A0A5A7VB23_CUCMM</name>
<proteinExistence type="predicted"/>
<gene>
    <name evidence="1" type="ORF">E6C27_scaffold1337G00120</name>
</gene>
<dbReference type="OrthoDB" id="1436991at2759"/>
<evidence type="ECO:0000313" key="1">
    <source>
        <dbReference type="EMBL" id="KAA0063105.1"/>
    </source>
</evidence>
<dbReference type="EMBL" id="SSTE01003468">
    <property type="protein sequence ID" value="KAA0063105.1"/>
    <property type="molecule type" value="Genomic_DNA"/>
</dbReference>
<reference evidence="1 2" key="1">
    <citation type="submission" date="2019-08" db="EMBL/GenBank/DDBJ databases">
        <title>Draft genome sequences of two oriental melons (Cucumis melo L. var makuwa).</title>
        <authorList>
            <person name="Kwon S.-Y."/>
        </authorList>
    </citation>
    <scope>NUCLEOTIDE SEQUENCE [LARGE SCALE GENOMIC DNA]</scope>
    <source>
        <strain evidence="2">cv. SW 3</strain>
        <tissue evidence="1">Leaf</tissue>
    </source>
</reference>